<protein>
    <submittedName>
        <fullName evidence="6">ABC transporter substrate-binding protein</fullName>
    </submittedName>
</protein>
<organism evidence="6 7">
    <name type="scientific">Palleronia pontilimi</name>
    <dbReference type="NCBI Taxonomy" id="1964209"/>
    <lineage>
        <taxon>Bacteria</taxon>
        <taxon>Pseudomonadati</taxon>
        <taxon>Pseudomonadota</taxon>
        <taxon>Alphaproteobacteria</taxon>
        <taxon>Rhodobacterales</taxon>
        <taxon>Roseobacteraceae</taxon>
        <taxon>Palleronia</taxon>
    </lineage>
</organism>
<evidence type="ECO:0000256" key="2">
    <source>
        <dbReference type="ARBA" id="ARBA00022448"/>
    </source>
</evidence>
<evidence type="ECO:0000313" key="7">
    <source>
        <dbReference type="Proteomes" id="UP000642488"/>
    </source>
</evidence>
<dbReference type="EMBL" id="JAEKPD010000014">
    <property type="protein sequence ID" value="MBJ3763737.1"/>
    <property type="molecule type" value="Genomic_DNA"/>
</dbReference>
<evidence type="ECO:0000256" key="3">
    <source>
        <dbReference type="ARBA" id="ARBA00022475"/>
    </source>
</evidence>
<evidence type="ECO:0000256" key="5">
    <source>
        <dbReference type="ARBA" id="ARBA00023136"/>
    </source>
</evidence>
<dbReference type="GO" id="GO:0012505">
    <property type="term" value="C:endomembrane system"/>
    <property type="evidence" value="ECO:0007669"/>
    <property type="project" value="UniProtKB-SubCell"/>
</dbReference>
<keyword evidence="3" id="KW-1003">Cell membrane</keyword>
<dbReference type="Proteomes" id="UP000642488">
    <property type="component" value="Unassembled WGS sequence"/>
</dbReference>
<accession>A0A934IIN2</accession>
<sequence length="392" mass="41206">MRATPLDIGFVPLVDAAPLIVAQEMGFAAEEGIALALHRAPSWASARDALSFGQVSAAHMLAPVPVAIALGLGGGGTAIDAVSVLSVNGTTVGVSTDLALRLRDAGHPFDFADATAAGGALIAATRGPLRIGVPFPFSMHAELVFYWLSALGHPSPQSLIVRTVPPSLMADAIRAGEIDAFCVGEPWGSKVVESGMGQLLLPGAAIWAFAPEKVLAVRRDWAEDQPDLSGRLIRAVWRAGRWLDEEGGRSLAADLLARPQYLDVAPDLIERAMSGQLTIATSGDARNVHRFIGFHDGAVSLPWRSQAAWIGGQIAARTGLDRDRAMRDAAGVFRSDLHRAALASTGGDLPAASMRIEGALDRDTQVPSERGGALKLCRNAFFDGSRFDPGFA</sequence>
<dbReference type="AlphaFoldDB" id="A0A934IIN2"/>
<gene>
    <name evidence="6" type="ORF">ILP92_13350</name>
</gene>
<keyword evidence="4" id="KW-0997">Cell inner membrane</keyword>
<keyword evidence="7" id="KW-1185">Reference proteome</keyword>
<proteinExistence type="predicted"/>
<keyword evidence="2" id="KW-0813">Transport</keyword>
<dbReference type="RefSeq" id="WP_198916913.1">
    <property type="nucleotide sequence ID" value="NZ_JAEKPD010000014.1"/>
</dbReference>
<keyword evidence="5" id="KW-0472">Membrane</keyword>
<comment type="caution">
    <text evidence="6">The sequence shown here is derived from an EMBL/GenBank/DDBJ whole genome shotgun (WGS) entry which is preliminary data.</text>
</comment>
<dbReference type="PANTHER" id="PTHR30024">
    <property type="entry name" value="ALIPHATIC SULFONATES-BINDING PROTEIN-RELATED"/>
    <property type="match status" value="1"/>
</dbReference>
<dbReference type="CDD" id="cd13553">
    <property type="entry name" value="PBP2_NrtA_CpmA_like"/>
    <property type="match status" value="1"/>
</dbReference>
<reference evidence="6" key="1">
    <citation type="submission" date="2020-12" db="EMBL/GenBank/DDBJ databases">
        <title>Bacterial taxonomy.</title>
        <authorList>
            <person name="Pan X."/>
        </authorList>
    </citation>
    <scope>NUCLEOTIDE SEQUENCE</scope>
    <source>
        <strain evidence="6">KCTC 52957</strain>
    </source>
</reference>
<dbReference type="Gene3D" id="3.40.190.10">
    <property type="entry name" value="Periplasmic binding protein-like II"/>
    <property type="match status" value="2"/>
</dbReference>
<evidence type="ECO:0000313" key="6">
    <source>
        <dbReference type="EMBL" id="MBJ3763737.1"/>
    </source>
</evidence>
<evidence type="ECO:0000256" key="4">
    <source>
        <dbReference type="ARBA" id="ARBA00022519"/>
    </source>
</evidence>
<dbReference type="Pfam" id="PF13379">
    <property type="entry name" value="NMT1_2"/>
    <property type="match status" value="1"/>
</dbReference>
<comment type="subcellular location">
    <subcellularLocation>
        <location evidence="1">Endomembrane system</location>
    </subcellularLocation>
</comment>
<name>A0A934IIN2_9RHOB</name>
<evidence type="ECO:0000256" key="1">
    <source>
        <dbReference type="ARBA" id="ARBA00004308"/>
    </source>
</evidence>
<dbReference type="SUPFAM" id="SSF53850">
    <property type="entry name" value="Periplasmic binding protein-like II"/>
    <property type="match status" value="1"/>
</dbReference>
<dbReference type="PANTHER" id="PTHR30024:SF43">
    <property type="entry name" value="BLL4572 PROTEIN"/>
    <property type="match status" value="1"/>
</dbReference>
<dbReference type="InterPro" id="IPR044527">
    <property type="entry name" value="NrtA/CpmA_ABC-bd_dom"/>
</dbReference>